<name>K1TAM5_9ZZZZ</name>
<dbReference type="AlphaFoldDB" id="K1TAM5"/>
<dbReference type="PANTHER" id="PTHR21015">
    <property type="entry name" value="UDP-N-ACETYLGLUCOSAMINE--N-ACETYLMURAMYL-(PENTAPEPTIDE) PYROPHOSPHORYL-UNDECAPRENOL N-ACETYLGLUCOSAMINE TRANSFERASE 1"/>
    <property type="match status" value="1"/>
</dbReference>
<dbReference type="GO" id="GO:0016758">
    <property type="term" value="F:hexosyltransferase activity"/>
    <property type="evidence" value="ECO:0007669"/>
    <property type="project" value="InterPro"/>
</dbReference>
<keyword evidence="2 4" id="KW-0808">Transferase</keyword>
<protein>
    <submittedName>
        <fullName evidence="4">Undecaprenyldiphospho-muramoylpentapeptide beta-N-acetylglucosaminyltransferase</fullName>
    </submittedName>
</protein>
<dbReference type="Gene3D" id="3.40.50.2000">
    <property type="entry name" value="Glycogen Phosphorylase B"/>
    <property type="match status" value="1"/>
</dbReference>
<evidence type="ECO:0000256" key="2">
    <source>
        <dbReference type="ARBA" id="ARBA00022679"/>
    </source>
</evidence>
<feature type="non-terminal residue" evidence="4">
    <location>
        <position position="86"/>
    </location>
</feature>
<keyword evidence="1 4" id="KW-0328">Glycosyltransferase</keyword>
<evidence type="ECO:0000256" key="1">
    <source>
        <dbReference type="ARBA" id="ARBA00022676"/>
    </source>
</evidence>
<feature type="domain" description="Glycosyltransferase family 28 N-terminal" evidence="3">
    <location>
        <begin position="3"/>
        <end position="85"/>
    </location>
</feature>
<organism evidence="4">
    <name type="scientific">human gut metagenome</name>
    <dbReference type="NCBI Taxonomy" id="408170"/>
    <lineage>
        <taxon>unclassified sequences</taxon>
        <taxon>metagenomes</taxon>
        <taxon>organismal metagenomes</taxon>
    </lineage>
</organism>
<dbReference type="PANTHER" id="PTHR21015:SF22">
    <property type="entry name" value="GLYCOSYLTRANSFERASE"/>
    <property type="match status" value="1"/>
</dbReference>
<reference evidence="4" key="1">
    <citation type="journal article" date="2013" name="Environ. Microbiol.">
        <title>Microbiota from the distal guts of lean and obese adolescents exhibit partial functional redundancy besides clear differences in community structure.</title>
        <authorList>
            <person name="Ferrer M."/>
            <person name="Ruiz A."/>
            <person name="Lanza F."/>
            <person name="Haange S.B."/>
            <person name="Oberbach A."/>
            <person name="Till H."/>
            <person name="Bargiela R."/>
            <person name="Campoy C."/>
            <person name="Segura M.T."/>
            <person name="Richter M."/>
            <person name="von Bergen M."/>
            <person name="Seifert J."/>
            <person name="Suarez A."/>
        </authorList>
    </citation>
    <scope>NUCLEOTIDE SEQUENCE</scope>
</reference>
<comment type="caution">
    <text evidence="4">The sequence shown here is derived from an EMBL/GenBank/DDBJ whole genome shotgun (WGS) entry which is preliminary data.</text>
</comment>
<sequence>MRVVIAAAGTGGHINPGIAIANKIMEKEPQSKIIFIGTGRGLEKDLVPRAGYELKTVEAYGINRKINLDNIKRFCKTIKAVGQAKK</sequence>
<evidence type="ECO:0000313" key="4">
    <source>
        <dbReference type="EMBL" id="EKC66698.1"/>
    </source>
</evidence>
<dbReference type="EMBL" id="AJWZ01003993">
    <property type="protein sequence ID" value="EKC66698.1"/>
    <property type="molecule type" value="Genomic_DNA"/>
</dbReference>
<gene>
    <name evidence="4" type="ORF">OBE_05806</name>
</gene>
<proteinExistence type="predicted"/>
<dbReference type="Pfam" id="PF03033">
    <property type="entry name" value="Glyco_transf_28"/>
    <property type="match status" value="1"/>
</dbReference>
<dbReference type="InterPro" id="IPR004276">
    <property type="entry name" value="GlycoTrans_28_N"/>
</dbReference>
<evidence type="ECO:0000259" key="3">
    <source>
        <dbReference type="Pfam" id="PF03033"/>
    </source>
</evidence>
<dbReference type="SUPFAM" id="SSF53756">
    <property type="entry name" value="UDP-Glycosyltransferase/glycogen phosphorylase"/>
    <property type="match status" value="1"/>
</dbReference>
<dbReference type="GO" id="GO:0005975">
    <property type="term" value="P:carbohydrate metabolic process"/>
    <property type="evidence" value="ECO:0007669"/>
    <property type="project" value="InterPro"/>
</dbReference>
<accession>K1TAM5</accession>